<dbReference type="Pfam" id="PF13837">
    <property type="entry name" value="Myb_DNA-bind_4"/>
    <property type="match status" value="1"/>
</dbReference>
<organism evidence="3 4">
    <name type="scientific">Cotesia glomerata</name>
    <name type="common">Lepidopteran parasitic wasp</name>
    <name type="synonym">Apanteles glomeratus</name>
    <dbReference type="NCBI Taxonomy" id="32391"/>
    <lineage>
        <taxon>Eukaryota</taxon>
        <taxon>Metazoa</taxon>
        <taxon>Ecdysozoa</taxon>
        <taxon>Arthropoda</taxon>
        <taxon>Hexapoda</taxon>
        <taxon>Insecta</taxon>
        <taxon>Pterygota</taxon>
        <taxon>Neoptera</taxon>
        <taxon>Endopterygota</taxon>
        <taxon>Hymenoptera</taxon>
        <taxon>Apocrita</taxon>
        <taxon>Ichneumonoidea</taxon>
        <taxon>Braconidae</taxon>
        <taxon>Microgastrinae</taxon>
        <taxon>Cotesia</taxon>
    </lineage>
</organism>
<evidence type="ECO:0000313" key="4">
    <source>
        <dbReference type="Proteomes" id="UP000826195"/>
    </source>
</evidence>
<dbReference type="PANTHER" id="PTHR47595:SF1">
    <property type="entry name" value="MYB_SANT-LIKE DNA-BINDING DOMAIN-CONTAINING PROTEIN"/>
    <property type="match status" value="1"/>
</dbReference>
<evidence type="ECO:0000259" key="2">
    <source>
        <dbReference type="Pfam" id="PF13837"/>
    </source>
</evidence>
<proteinExistence type="predicted"/>
<evidence type="ECO:0000313" key="3">
    <source>
        <dbReference type="EMBL" id="KAH0546757.1"/>
    </source>
</evidence>
<name>A0AAV7I7F2_COTGL</name>
<sequence length="231" mass="26921">MLQYPREIYDVINHRHFCTVSAGIFKKFVVKKNYKNGKVKTASVDNDRKSEVHNWTKSEVLLLIASYKEHQLEFLDENACKADVWSKVINHMTVTLAEHDLSPIDIKKCKTKMEALKRHYKGLKDNNKKSGNQKITWPYYDETEELFGEQPWIKPLSTAGSNIENTMDSEVINPPSKRQKKLADYCEQLLEEKKENRAIRIQHHQEKIAATNQLTDVLRELIGHATQKRQS</sequence>
<dbReference type="PANTHER" id="PTHR47595">
    <property type="entry name" value="HEAT SHOCK 70 KDA PROTEIN 14"/>
    <property type="match status" value="1"/>
</dbReference>
<feature type="domain" description="Myb/SANT-like DNA-binding" evidence="2">
    <location>
        <begin position="53"/>
        <end position="146"/>
    </location>
</feature>
<gene>
    <name evidence="3" type="ORF">KQX54_014728</name>
</gene>
<feature type="coiled-coil region" evidence="1">
    <location>
        <begin position="106"/>
        <end position="133"/>
    </location>
</feature>
<dbReference type="AlphaFoldDB" id="A0AAV7I7F2"/>
<reference evidence="3 4" key="1">
    <citation type="journal article" date="2021" name="J. Hered.">
        <title>A chromosome-level genome assembly of the parasitoid wasp, Cotesia glomerata (Hymenoptera: Braconidae).</title>
        <authorList>
            <person name="Pinto B.J."/>
            <person name="Weis J.J."/>
            <person name="Gamble T."/>
            <person name="Ode P.J."/>
            <person name="Paul R."/>
            <person name="Zaspel J.M."/>
        </authorList>
    </citation>
    <scope>NUCLEOTIDE SEQUENCE [LARGE SCALE GENOMIC DNA]</scope>
    <source>
        <strain evidence="3">CgM1</strain>
    </source>
</reference>
<dbReference type="Proteomes" id="UP000826195">
    <property type="component" value="Unassembled WGS sequence"/>
</dbReference>
<evidence type="ECO:0000256" key="1">
    <source>
        <dbReference type="SAM" id="Coils"/>
    </source>
</evidence>
<dbReference type="InterPro" id="IPR044822">
    <property type="entry name" value="Myb_DNA-bind_4"/>
</dbReference>
<keyword evidence="4" id="KW-1185">Reference proteome</keyword>
<keyword evidence="1" id="KW-0175">Coiled coil</keyword>
<dbReference type="Gene3D" id="1.10.10.60">
    <property type="entry name" value="Homeodomain-like"/>
    <property type="match status" value="1"/>
</dbReference>
<accession>A0AAV7I7F2</accession>
<protein>
    <recommendedName>
        <fullName evidence="2">Myb/SANT-like DNA-binding domain-containing protein</fullName>
    </recommendedName>
</protein>
<dbReference type="EMBL" id="JAHXZJ010002237">
    <property type="protein sequence ID" value="KAH0546757.1"/>
    <property type="molecule type" value="Genomic_DNA"/>
</dbReference>
<comment type="caution">
    <text evidence="3">The sequence shown here is derived from an EMBL/GenBank/DDBJ whole genome shotgun (WGS) entry which is preliminary data.</text>
</comment>